<dbReference type="InterPro" id="IPR050471">
    <property type="entry name" value="AB_hydrolase"/>
</dbReference>
<dbReference type="OrthoDB" id="4536625at2"/>
<keyword evidence="2" id="KW-0378">Hydrolase</keyword>
<dbReference type="Gene3D" id="3.40.50.1820">
    <property type="entry name" value="alpha/beta hydrolase"/>
    <property type="match status" value="1"/>
</dbReference>
<organism evidence="2 3">
    <name type="scientific">Nocardia fluminea</name>
    <dbReference type="NCBI Taxonomy" id="134984"/>
    <lineage>
        <taxon>Bacteria</taxon>
        <taxon>Bacillati</taxon>
        <taxon>Actinomycetota</taxon>
        <taxon>Actinomycetes</taxon>
        <taxon>Mycobacteriales</taxon>
        <taxon>Nocardiaceae</taxon>
        <taxon>Nocardia</taxon>
    </lineage>
</organism>
<gene>
    <name evidence="2" type="ORF">ATK86_5679</name>
</gene>
<dbReference type="PANTHER" id="PTHR43433:SF5">
    <property type="entry name" value="AB HYDROLASE-1 DOMAIN-CONTAINING PROTEIN"/>
    <property type="match status" value="1"/>
</dbReference>
<dbReference type="InterPro" id="IPR029058">
    <property type="entry name" value="AB_hydrolase_fold"/>
</dbReference>
<dbReference type="AlphaFoldDB" id="A0A2N3VHX2"/>
<feature type="domain" description="AB hydrolase-1" evidence="1">
    <location>
        <begin position="37"/>
        <end position="146"/>
    </location>
</feature>
<protein>
    <submittedName>
        <fullName evidence="2">Putative alpha/beta hydrolase</fullName>
    </submittedName>
</protein>
<dbReference type="EMBL" id="PJMW01000002">
    <property type="protein sequence ID" value="PKV81216.1"/>
    <property type="molecule type" value="Genomic_DNA"/>
</dbReference>
<reference evidence="2 3" key="1">
    <citation type="submission" date="2017-12" db="EMBL/GenBank/DDBJ databases">
        <title>Sequencing the genomes of 1000 Actinobacteria strains.</title>
        <authorList>
            <person name="Klenk H.-P."/>
        </authorList>
    </citation>
    <scope>NUCLEOTIDE SEQUENCE [LARGE SCALE GENOMIC DNA]</scope>
    <source>
        <strain evidence="2 3">DSM 44489</strain>
    </source>
</reference>
<dbReference type="InterPro" id="IPR000073">
    <property type="entry name" value="AB_hydrolase_1"/>
</dbReference>
<accession>A0A2N3VHX2</accession>
<proteinExistence type="predicted"/>
<dbReference type="Pfam" id="PF00561">
    <property type="entry name" value="Abhydrolase_1"/>
    <property type="match status" value="1"/>
</dbReference>
<dbReference type="InterPro" id="IPR017208">
    <property type="entry name" value="UCP037442_abhydr"/>
</dbReference>
<evidence type="ECO:0000313" key="2">
    <source>
        <dbReference type="EMBL" id="PKV81216.1"/>
    </source>
</evidence>
<evidence type="ECO:0000259" key="1">
    <source>
        <dbReference type="Pfam" id="PF00561"/>
    </source>
</evidence>
<dbReference type="RefSeq" id="WP_101466989.1">
    <property type="nucleotide sequence ID" value="NZ_PJMW01000002.1"/>
</dbReference>
<dbReference type="Proteomes" id="UP000233766">
    <property type="component" value="Unassembled WGS sequence"/>
</dbReference>
<comment type="caution">
    <text evidence="2">The sequence shown here is derived from an EMBL/GenBank/DDBJ whole genome shotgun (WGS) entry which is preliminary data.</text>
</comment>
<name>A0A2N3VHX2_9NOCA</name>
<dbReference type="SUPFAM" id="SSF53474">
    <property type="entry name" value="alpha/beta-Hydrolases"/>
    <property type="match status" value="1"/>
</dbReference>
<evidence type="ECO:0000313" key="3">
    <source>
        <dbReference type="Proteomes" id="UP000233766"/>
    </source>
</evidence>
<dbReference type="PANTHER" id="PTHR43433">
    <property type="entry name" value="HYDROLASE, ALPHA/BETA FOLD FAMILY PROTEIN"/>
    <property type="match status" value="1"/>
</dbReference>
<dbReference type="GO" id="GO:0016787">
    <property type="term" value="F:hydrolase activity"/>
    <property type="evidence" value="ECO:0007669"/>
    <property type="project" value="UniProtKB-KW"/>
</dbReference>
<sequence>MSEQRTEIAGLESTTVATPDGATLAVRLLPQADPAAPVVLVLPAMAIKAKYYLPLVKALHAAGLTAAVLDLRAQGDSLPALGEGPGFGYRELIEVDLPAVADALRERFPQAPLHLFGHSLGGQLALLFAAAEPDRVASVTTIGTGSVYWWSFEPRRRLEVLARGLSVGAVTRLRGRWTGGGGIGPMTAGVMIDWARHLRTGGYRPTGSTRDYDRMLREFTLPVLLISLDGDPLGPESTVRFLSKRMGAAQQHRWHIDRTSGFTHIGHASWVKDSELVAPAVAAWVVEGRPPR</sequence>
<keyword evidence="3" id="KW-1185">Reference proteome</keyword>
<dbReference type="PIRSF" id="PIRSF037442">
    <property type="entry name" value="UCP037442_abhydr"/>
    <property type="match status" value="1"/>
</dbReference>